<reference evidence="2" key="2">
    <citation type="submission" date="2022-06" db="UniProtKB">
        <authorList>
            <consortium name="EnsemblMetazoa"/>
        </authorList>
    </citation>
    <scope>IDENTIFICATION</scope>
    <source>
        <strain evidence="2">DF5081</strain>
    </source>
</reference>
<organism evidence="2 3">
    <name type="scientific">Caenorhabditis japonica</name>
    <dbReference type="NCBI Taxonomy" id="281687"/>
    <lineage>
        <taxon>Eukaryota</taxon>
        <taxon>Metazoa</taxon>
        <taxon>Ecdysozoa</taxon>
        <taxon>Nematoda</taxon>
        <taxon>Chromadorea</taxon>
        <taxon>Rhabditida</taxon>
        <taxon>Rhabditina</taxon>
        <taxon>Rhabditomorpha</taxon>
        <taxon>Rhabditoidea</taxon>
        <taxon>Rhabditidae</taxon>
        <taxon>Peloderinae</taxon>
        <taxon>Caenorhabditis</taxon>
    </lineage>
</organism>
<name>A0A8R1DM35_CAEJA</name>
<proteinExistence type="predicted"/>
<dbReference type="EnsemblMetazoa" id="CJA06551b.1">
    <property type="protein sequence ID" value="CJA06551b.1"/>
    <property type="gene ID" value="WBGene00125755"/>
</dbReference>
<reference evidence="3" key="1">
    <citation type="submission" date="2010-08" db="EMBL/GenBank/DDBJ databases">
        <authorList>
            <consortium name="Caenorhabditis japonica Sequencing Consortium"/>
            <person name="Wilson R.K."/>
        </authorList>
    </citation>
    <scope>NUCLEOTIDE SEQUENCE [LARGE SCALE GENOMIC DNA]</scope>
    <source>
        <strain evidence="3">DF5081</strain>
    </source>
</reference>
<protein>
    <submittedName>
        <fullName evidence="2">Uncharacterized protein</fullName>
    </submittedName>
</protein>
<feature type="compositionally biased region" description="Polar residues" evidence="1">
    <location>
        <begin position="52"/>
        <end position="66"/>
    </location>
</feature>
<evidence type="ECO:0000313" key="3">
    <source>
        <dbReference type="Proteomes" id="UP000005237"/>
    </source>
</evidence>
<evidence type="ECO:0000313" key="2">
    <source>
        <dbReference type="EnsemblMetazoa" id="CJA06551b.1"/>
    </source>
</evidence>
<sequence>MVIRGSGRKTVTMRSLVVTPTNASTANAAKALKKLDPANSSETEYGVFSAARQRSPTSLGKSSTIECSAPPQHHWAHTTPKRKPMRLIENESSRDRGPVIGKGSGTMRKKREVVGVESSYGSTPLRVPAAARNHAPLHVLRSHLLPSLLSPMHARPQQGRSTGQRLADLRQTANNFDCQ</sequence>
<evidence type="ECO:0000256" key="1">
    <source>
        <dbReference type="SAM" id="MobiDB-lite"/>
    </source>
</evidence>
<dbReference type="AlphaFoldDB" id="A0A8R1DM35"/>
<feature type="region of interest" description="Disordered" evidence="1">
    <location>
        <begin position="45"/>
        <end position="81"/>
    </location>
</feature>
<keyword evidence="3" id="KW-1185">Reference proteome</keyword>
<accession>A0A8R1DM35</accession>
<dbReference type="Proteomes" id="UP000005237">
    <property type="component" value="Unassembled WGS sequence"/>
</dbReference>